<dbReference type="InterPro" id="IPR012341">
    <property type="entry name" value="6hp_glycosidase-like_sf"/>
</dbReference>
<dbReference type="Pfam" id="PF01270">
    <property type="entry name" value="Glyco_hydro_8"/>
    <property type="match status" value="1"/>
</dbReference>
<proteinExistence type="inferred from homology"/>
<dbReference type="EMBL" id="JAUSVO010000006">
    <property type="protein sequence ID" value="MDQ0439532.1"/>
    <property type="molecule type" value="Genomic_DNA"/>
</dbReference>
<gene>
    <name evidence="9" type="ORF">QO014_003938</name>
</gene>
<dbReference type="Proteomes" id="UP001241603">
    <property type="component" value="Unassembled WGS sequence"/>
</dbReference>
<keyword evidence="6 9" id="KW-0326">Glycosidase</keyword>
<keyword evidence="10" id="KW-1185">Reference proteome</keyword>
<feature type="chain" id="PRO_5045095153" description="cellulase" evidence="8">
    <location>
        <begin position="28"/>
        <end position="357"/>
    </location>
</feature>
<sequence length="357" mass="38793">MSPRFARLLLIACFVLSGMVMTREPRAAELTIRGTISQAAWQVYCERFLDPSGRIIDDANGNISHTEGQGYGLLLALAADDRAGFERIWTFTQTEMLLRNDGLAVWKWLPTTPHVPDINNASDGDLLIAYALSLAGKAWSDDRYTQAATALAEALGKATVIDERGESLLLPGASGFATKDRADGPVINLSYWIFEALPVMQQLAPDTDWQALARSGLDLLASARFGDAGLPSEWISLHGGKAKPAAGFDPVFGYNALRIPFYLVRAGIDNPDLLAPFSAAWAGAGVNGLPIINVMTNQIDERLTDAGYRMLPALLACVRSGTKIPSELKSFTPTHYYPSTLYLLSISYLAERHAECL</sequence>
<accession>A0ABU0HB38</accession>
<reference evidence="9 10" key="1">
    <citation type="submission" date="2023-07" db="EMBL/GenBank/DDBJ databases">
        <title>Genomic Encyclopedia of Type Strains, Phase IV (KMG-IV): sequencing the most valuable type-strain genomes for metagenomic binning, comparative biology and taxonomic classification.</title>
        <authorList>
            <person name="Goeker M."/>
        </authorList>
    </citation>
    <scope>NUCLEOTIDE SEQUENCE [LARGE SCALE GENOMIC DNA]</scope>
    <source>
        <strain evidence="9 10">B6-8</strain>
    </source>
</reference>
<feature type="signal peptide" evidence="8">
    <location>
        <begin position="1"/>
        <end position="27"/>
    </location>
</feature>
<evidence type="ECO:0000256" key="6">
    <source>
        <dbReference type="ARBA" id="ARBA00023295"/>
    </source>
</evidence>
<evidence type="ECO:0000256" key="4">
    <source>
        <dbReference type="ARBA" id="ARBA00022801"/>
    </source>
</evidence>
<keyword evidence="8" id="KW-0732">Signal</keyword>
<evidence type="ECO:0000256" key="8">
    <source>
        <dbReference type="SAM" id="SignalP"/>
    </source>
</evidence>
<organism evidence="9 10">
    <name type="scientific">Kaistia dalseonensis</name>
    <dbReference type="NCBI Taxonomy" id="410840"/>
    <lineage>
        <taxon>Bacteria</taxon>
        <taxon>Pseudomonadati</taxon>
        <taxon>Pseudomonadota</taxon>
        <taxon>Alphaproteobacteria</taxon>
        <taxon>Hyphomicrobiales</taxon>
        <taxon>Kaistiaceae</taxon>
        <taxon>Kaistia</taxon>
    </lineage>
</organism>
<keyword evidence="4 9" id="KW-0378">Hydrolase</keyword>
<evidence type="ECO:0000313" key="10">
    <source>
        <dbReference type="Proteomes" id="UP001241603"/>
    </source>
</evidence>
<evidence type="ECO:0000256" key="1">
    <source>
        <dbReference type="ARBA" id="ARBA00000966"/>
    </source>
</evidence>
<dbReference type="InterPro" id="IPR002037">
    <property type="entry name" value="Glyco_hydro_8"/>
</dbReference>
<keyword evidence="5" id="KW-0136">Cellulose degradation</keyword>
<keyword evidence="7" id="KW-0119">Carbohydrate metabolism</keyword>
<evidence type="ECO:0000256" key="2">
    <source>
        <dbReference type="ARBA" id="ARBA00009209"/>
    </source>
</evidence>
<dbReference type="InterPro" id="IPR008928">
    <property type="entry name" value="6-hairpin_glycosidase_sf"/>
</dbReference>
<dbReference type="PRINTS" id="PR00735">
    <property type="entry name" value="GLHYDRLASE8"/>
</dbReference>
<evidence type="ECO:0000313" key="9">
    <source>
        <dbReference type="EMBL" id="MDQ0439532.1"/>
    </source>
</evidence>
<dbReference type="GO" id="GO:0008810">
    <property type="term" value="F:cellulase activity"/>
    <property type="evidence" value="ECO:0007669"/>
    <property type="project" value="UniProtKB-EC"/>
</dbReference>
<dbReference type="SUPFAM" id="SSF48208">
    <property type="entry name" value="Six-hairpin glycosidases"/>
    <property type="match status" value="1"/>
</dbReference>
<dbReference type="EC" id="3.2.1.4" evidence="3"/>
<evidence type="ECO:0000256" key="3">
    <source>
        <dbReference type="ARBA" id="ARBA00012601"/>
    </source>
</evidence>
<keyword evidence="7" id="KW-0624">Polysaccharide degradation</keyword>
<evidence type="ECO:0000256" key="5">
    <source>
        <dbReference type="ARBA" id="ARBA00023001"/>
    </source>
</evidence>
<comment type="catalytic activity">
    <reaction evidence="1">
        <text>Endohydrolysis of (1-&gt;4)-beta-D-glucosidic linkages in cellulose, lichenin and cereal beta-D-glucans.</text>
        <dbReference type="EC" id="3.2.1.4"/>
    </reaction>
</comment>
<evidence type="ECO:0000256" key="7">
    <source>
        <dbReference type="ARBA" id="ARBA00023326"/>
    </source>
</evidence>
<name>A0ABU0HB38_9HYPH</name>
<comment type="caution">
    <text evidence="9">The sequence shown here is derived from an EMBL/GenBank/DDBJ whole genome shotgun (WGS) entry which is preliminary data.</text>
</comment>
<protein>
    <recommendedName>
        <fullName evidence="3">cellulase</fullName>
        <ecNumber evidence="3">3.2.1.4</ecNumber>
    </recommendedName>
</protein>
<comment type="similarity">
    <text evidence="2">Belongs to the glycosyl hydrolase 8 (cellulase D) family.</text>
</comment>
<dbReference type="Gene3D" id="1.50.10.10">
    <property type="match status" value="1"/>
</dbReference>